<name>A0A5C3LPN4_9AGAR</name>
<evidence type="ECO:0000313" key="3">
    <source>
        <dbReference type="EMBL" id="TFK34775.1"/>
    </source>
</evidence>
<feature type="region of interest" description="Disordered" evidence="1">
    <location>
        <begin position="136"/>
        <end position="193"/>
    </location>
</feature>
<feature type="compositionally biased region" description="Basic and acidic residues" evidence="1">
    <location>
        <begin position="1"/>
        <end position="10"/>
    </location>
</feature>
<dbReference type="InterPro" id="IPR007275">
    <property type="entry name" value="YTH_domain"/>
</dbReference>
<dbReference type="PROSITE" id="PS50882">
    <property type="entry name" value="YTH"/>
    <property type="match status" value="1"/>
</dbReference>
<dbReference type="InterPro" id="IPR045168">
    <property type="entry name" value="YTH_prot"/>
</dbReference>
<gene>
    <name evidence="3" type="ORF">BDQ12DRAFT_689171</name>
</gene>
<dbReference type="EMBL" id="ML213628">
    <property type="protein sequence ID" value="TFK34775.1"/>
    <property type="molecule type" value="Genomic_DNA"/>
</dbReference>
<dbReference type="Gene3D" id="3.10.590.10">
    <property type="entry name" value="ph1033 like domains"/>
    <property type="match status" value="1"/>
</dbReference>
<dbReference type="GO" id="GO:0000398">
    <property type="term" value="P:mRNA splicing, via spliceosome"/>
    <property type="evidence" value="ECO:0007669"/>
    <property type="project" value="TreeGrafter"/>
</dbReference>
<accession>A0A5C3LPN4</accession>
<dbReference type="PANTHER" id="PTHR12357">
    <property type="entry name" value="YTH YT521-B HOMOLOGY DOMAIN-CONTAINING"/>
    <property type="match status" value="1"/>
</dbReference>
<sequence>MAGPVRRGEHNVSWATRTTDSSPRGRSEQSPLTGKHAVLASTVSPTRMSTETPYPKAYFSPADGRLVDSSPLSVDSSASQYVPDEQRTPGGTSQFHHPLPQSAPAVFGQPHRKFTTATPTAKHSLDQQIRWHMAKDQVALAKDESEEFHLDPEAPSRAVRANQSSGSSSQQEGQDKASTAPTLQSVAEEEEKEVALAAKDVEEFDPEREETWGDCFKVEWLCVERLPFYRTRHIRNPWNHDREVKVSRDGTELEPGVGQKLLEEWERLSEPQLPPALGAGKPASAAKSSRSKAAASAPAGVPEAPPKQGGGGGGGPSRS</sequence>
<evidence type="ECO:0000313" key="4">
    <source>
        <dbReference type="Proteomes" id="UP000308652"/>
    </source>
</evidence>
<feature type="compositionally biased region" description="Low complexity" evidence="1">
    <location>
        <begin position="67"/>
        <end position="79"/>
    </location>
</feature>
<protein>
    <submittedName>
        <fullName evidence="3">YT521-B-like domain-containing protein</fullName>
    </submittedName>
</protein>
<dbReference type="GO" id="GO:1990247">
    <property type="term" value="F:N6-methyladenosine-containing RNA reader activity"/>
    <property type="evidence" value="ECO:0007669"/>
    <property type="project" value="TreeGrafter"/>
</dbReference>
<dbReference type="CDD" id="cd21134">
    <property type="entry name" value="YTH"/>
    <property type="match status" value="1"/>
</dbReference>
<dbReference type="GO" id="GO:0005654">
    <property type="term" value="C:nucleoplasm"/>
    <property type="evidence" value="ECO:0007669"/>
    <property type="project" value="TreeGrafter"/>
</dbReference>
<feature type="compositionally biased region" description="Polar residues" evidence="1">
    <location>
        <begin position="176"/>
        <end position="185"/>
    </location>
</feature>
<dbReference type="Proteomes" id="UP000308652">
    <property type="component" value="Unassembled WGS sequence"/>
</dbReference>
<reference evidence="3 4" key="1">
    <citation type="journal article" date="2019" name="Nat. Ecol. Evol.">
        <title>Megaphylogeny resolves global patterns of mushroom evolution.</title>
        <authorList>
            <person name="Varga T."/>
            <person name="Krizsan K."/>
            <person name="Foldi C."/>
            <person name="Dima B."/>
            <person name="Sanchez-Garcia M."/>
            <person name="Sanchez-Ramirez S."/>
            <person name="Szollosi G.J."/>
            <person name="Szarkandi J.G."/>
            <person name="Papp V."/>
            <person name="Albert L."/>
            <person name="Andreopoulos W."/>
            <person name="Angelini C."/>
            <person name="Antonin V."/>
            <person name="Barry K.W."/>
            <person name="Bougher N.L."/>
            <person name="Buchanan P."/>
            <person name="Buyck B."/>
            <person name="Bense V."/>
            <person name="Catcheside P."/>
            <person name="Chovatia M."/>
            <person name="Cooper J."/>
            <person name="Damon W."/>
            <person name="Desjardin D."/>
            <person name="Finy P."/>
            <person name="Geml J."/>
            <person name="Haridas S."/>
            <person name="Hughes K."/>
            <person name="Justo A."/>
            <person name="Karasinski D."/>
            <person name="Kautmanova I."/>
            <person name="Kiss B."/>
            <person name="Kocsube S."/>
            <person name="Kotiranta H."/>
            <person name="LaButti K.M."/>
            <person name="Lechner B.E."/>
            <person name="Liimatainen K."/>
            <person name="Lipzen A."/>
            <person name="Lukacs Z."/>
            <person name="Mihaltcheva S."/>
            <person name="Morgado L.N."/>
            <person name="Niskanen T."/>
            <person name="Noordeloos M.E."/>
            <person name="Ohm R.A."/>
            <person name="Ortiz-Santana B."/>
            <person name="Ovrebo C."/>
            <person name="Racz N."/>
            <person name="Riley R."/>
            <person name="Savchenko A."/>
            <person name="Shiryaev A."/>
            <person name="Soop K."/>
            <person name="Spirin V."/>
            <person name="Szebenyi C."/>
            <person name="Tomsovsky M."/>
            <person name="Tulloss R.E."/>
            <person name="Uehling J."/>
            <person name="Grigoriev I.V."/>
            <person name="Vagvolgyi C."/>
            <person name="Papp T."/>
            <person name="Martin F.M."/>
            <person name="Miettinen O."/>
            <person name="Hibbett D.S."/>
            <person name="Nagy L.G."/>
        </authorList>
    </citation>
    <scope>NUCLEOTIDE SEQUENCE [LARGE SCALE GENOMIC DNA]</scope>
    <source>
        <strain evidence="3 4">CBS 166.37</strain>
    </source>
</reference>
<evidence type="ECO:0000259" key="2">
    <source>
        <dbReference type="PROSITE" id="PS50882"/>
    </source>
</evidence>
<dbReference type="OrthoDB" id="6103986at2759"/>
<feature type="compositionally biased region" description="Basic and acidic residues" evidence="1">
    <location>
        <begin position="141"/>
        <end position="154"/>
    </location>
</feature>
<dbReference type="STRING" id="68775.A0A5C3LPN4"/>
<feature type="region of interest" description="Disordered" evidence="1">
    <location>
        <begin position="1"/>
        <end position="107"/>
    </location>
</feature>
<feature type="region of interest" description="Disordered" evidence="1">
    <location>
        <begin position="247"/>
        <end position="319"/>
    </location>
</feature>
<feature type="compositionally biased region" description="Gly residues" evidence="1">
    <location>
        <begin position="308"/>
        <end position="319"/>
    </location>
</feature>
<organism evidence="3 4">
    <name type="scientific">Crucibulum laeve</name>
    <dbReference type="NCBI Taxonomy" id="68775"/>
    <lineage>
        <taxon>Eukaryota</taxon>
        <taxon>Fungi</taxon>
        <taxon>Dikarya</taxon>
        <taxon>Basidiomycota</taxon>
        <taxon>Agaricomycotina</taxon>
        <taxon>Agaricomycetes</taxon>
        <taxon>Agaricomycetidae</taxon>
        <taxon>Agaricales</taxon>
        <taxon>Agaricineae</taxon>
        <taxon>Nidulariaceae</taxon>
        <taxon>Crucibulum</taxon>
    </lineage>
</organism>
<feature type="non-terminal residue" evidence="3">
    <location>
        <position position="1"/>
    </location>
</feature>
<dbReference type="Pfam" id="PF04146">
    <property type="entry name" value="YTH"/>
    <property type="match status" value="1"/>
</dbReference>
<dbReference type="GO" id="GO:0000381">
    <property type="term" value="P:regulation of alternative mRNA splicing, via spliceosome"/>
    <property type="evidence" value="ECO:0007669"/>
    <property type="project" value="TreeGrafter"/>
</dbReference>
<feature type="compositionally biased region" description="Polar residues" evidence="1">
    <location>
        <begin position="41"/>
        <end position="52"/>
    </location>
</feature>
<evidence type="ECO:0000256" key="1">
    <source>
        <dbReference type="SAM" id="MobiDB-lite"/>
    </source>
</evidence>
<dbReference type="PANTHER" id="PTHR12357:SF3">
    <property type="entry name" value="YTH DOMAIN-CONTAINING PROTEIN 1"/>
    <property type="match status" value="1"/>
</dbReference>
<dbReference type="GO" id="GO:0003729">
    <property type="term" value="F:mRNA binding"/>
    <property type="evidence" value="ECO:0007669"/>
    <property type="project" value="TreeGrafter"/>
</dbReference>
<feature type="compositionally biased region" description="Polar residues" evidence="1">
    <location>
        <begin position="13"/>
        <end position="32"/>
    </location>
</feature>
<keyword evidence="4" id="KW-1185">Reference proteome</keyword>
<feature type="compositionally biased region" description="Low complexity" evidence="1">
    <location>
        <begin position="275"/>
        <end position="302"/>
    </location>
</feature>
<feature type="compositionally biased region" description="Low complexity" evidence="1">
    <location>
        <begin position="163"/>
        <end position="172"/>
    </location>
</feature>
<feature type="domain" description="YTH" evidence="2">
    <location>
        <begin position="129"/>
        <end position="265"/>
    </location>
</feature>
<dbReference type="AlphaFoldDB" id="A0A5C3LPN4"/>
<proteinExistence type="predicted"/>